<accession>A0A0H3K2B3</accession>
<dbReference type="eggNOG" id="COG0340">
    <property type="taxonomic scope" value="Bacteria"/>
</dbReference>
<dbReference type="PANTHER" id="PTHR12835">
    <property type="entry name" value="BIOTIN PROTEIN LIGASE"/>
    <property type="match status" value="1"/>
</dbReference>
<dbReference type="GO" id="GO:0005737">
    <property type="term" value="C:cytoplasm"/>
    <property type="evidence" value="ECO:0007669"/>
    <property type="project" value="TreeGrafter"/>
</dbReference>
<name>A0A0H3K2B3_SYNP6</name>
<organism evidence="3 4">
    <name type="scientific">Synechococcus sp. (strain ATCC 27144 / PCC 6301 / SAUG 1402/1)</name>
    <name type="common">Anacystis nidulans</name>
    <dbReference type="NCBI Taxonomy" id="269084"/>
    <lineage>
        <taxon>Bacteria</taxon>
        <taxon>Bacillati</taxon>
        <taxon>Cyanobacteriota</taxon>
        <taxon>Cyanophyceae</taxon>
        <taxon>Synechococcales</taxon>
        <taxon>Synechococcaceae</taxon>
        <taxon>Synechococcus</taxon>
    </lineage>
</organism>
<dbReference type="PANTHER" id="PTHR12835:SF5">
    <property type="entry name" value="BIOTIN--PROTEIN LIGASE"/>
    <property type="match status" value="1"/>
</dbReference>
<dbReference type="EMBL" id="AP008231">
    <property type="protein sequence ID" value="BAD79358.1"/>
    <property type="molecule type" value="Genomic_DNA"/>
</dbReference>
<dbReference type="InterPro" id="IPR004408">
    <property type="entry name" value="Biotin_CoA_COase_ligase"/>
</dbReference>
<dbReference type="Gene3D" id="3.30.930.10">
    <property type="entry name" value="Bira Bifunctional Protein, Domain 2"/>
    <property type="match status" value="1"/>
</dbReference>
<dbReference type="GO" id="GO:0004077">
    <property type="term" value="F:biotin--[biotin carboxyl-carrier protein] ligase activity"/>
    <property type="evidence" value="ECO:0007669"/>
    <property type="project" value="InterPro"/>
</dbReference>
<sequence>MVCLNLQQQAQQAGIRYRLRTIAVTDSTNAQLWQQADRHEQVLIAAQQRAGRGQQGRSWLSPLGGLYLSLGLDLDLPLSESARLIFGAAWGVAQSLRSQVPVQLKWPNDLVLDDRKLGGILVETRSQGDRLREAVIGLGLNGSNPVPETGIALQSVSTAWADLPDLAIAVLQGLQTGLDQWLADDWETLIPLYDQWLYRRSDRLTWQGQIVTLLGIDPSGGLRLQGRDRPWVIVQPGDLSLWPWQHDPKTDPVTHQ</sequence>
<proteinExistence type="predicted"/>
<evidence type="ECO:0000256" key="1">
    <source>
        <dbReference type="ARBA" id="ARBA00022598"/>
    </source>
</evidence>
<dbReference type="RefSeq" id="WP_011243480.1">
    <property type="nucleotide sequence ID" value="NC_006576.1"/>
</dbReference>
<gene>
    <name evidence="3" type="primary">birA</name>
    <name evidence="3" type="ordered locus">syc1168_d</name>
</gene>
<dbReference type="Proteomes" id="UP000001175">
    <property type="component" value="Chromosome"/>
</dbReference>
<dbReference type="InterPro" id="IPR004143">
    <property type="entry name" value="BPL_LPL_catalytic"/>
</dbReference>
<dbReference type="Pfam" id="PF03099">
    <property type="entry name" value="BPL_LplA_LipB"/>
    <property type="match status" value="1"/>
</dbReference>
<dbReference type="GeneID" id="72429162"/>
<reference evidence="3 4" key="1">
    <citation type="journal article" date="2007" name="Photosyn. Res.">
        <title>Complete nucleotide sequence of the freshwater unicellular cyanobacterium Synechococcus elongatus PCC 6301 chromosome: gene content and organization.</title>
        <authorList>
            <person name="Sugita C."/>
            <person name="Ogata K."/>
            <person name="Shikata M."/>
            <person name="Jikuya H."/>
            <person name="Takano J."/>
            <person name="Furumichi M."/>
            <person name="Kanehisa M."/>
            <person name="Omata T."/>
            <person name="Sugiura M."/>
            <person name="Sugita M."/>
        </authorList>
    </citation>
    <scope>NUCLEOTIDE SEQUENCE [LARGE SCALE GENOMIC DNA]</scope>
    <source>
        <strain evidence="4">ATCC 27144 / PCC 6301 / SAUG 1402/1</strain>
    </source>
</reference>
<dbReference type="PROSITE" id="PS51733">
    <property type="entry name" value="BPL_LPL_CATALYTIC"/>
    <property type="match status" value="1"/>
</dbReference>
<dbReference type="AlphaFoldDB" id="A0A0H3K2B3"/>
<dbReference type="KEGG" id="syc:syc1168_d"/>
<dbReference type="InterPro" id="IPR045864">
    <property type="entry name" value="aa-tRNA-synth_II/BPL/LPL"/>
</dbReference>
<feature type="domain" description="BPL/LPL catalytic" evidence="2">
    <location>
        <begin position="9"/>
        <end position="186"/>
    </location>
</feature>
<evidence type="ECO:0000313" key="3">
    <source>
        <dbReference type="EMBL" id="BAD79358.1"/>
    </source>
</evidence>
<keyword evidence="1 3" id="KW-0436">Ligase</keyword>
<evidence type="ECO:0000313" key="4">
    <source>
        <dbReference type="Proteomes" id="UP000001175"/>
    </source>
</evidence>
<protein>
    <submittedName>
        <fullName evidence="3">Biotin [acetyl-CoA-carboxylase] ligase</fullName>
    </submittedName>
</protein>
<dbReference type="NCBIfam" id="TIGR00121">
    <property type="entry name" value="birA_ligase"/>
    <property type="match status" value="1"/>
</dbReference>
<dbReference type="SUPFAM" id="SSF55681">
    <property type="entry name" value="Class II aaRS and biotin synthetases"/>
    <property type="match status" value="1"/>
</dbReference>
<evidence type="ECO:0000259" key="2">
    <source>
        <dbReference type="PROSITE" id="PS51733"/>
    </source>
</evidence>